<evidence type="ECO:0000313" key="3">
    <source>
        <dbReference type="Proteomes" id="UP000298663"/>
    </source>
</evidence>
<protein>
    <recommendedName>
        <fullName evidence="1">AD domain-containing protein</fullName>
    </recommendedName>
</protein>
<organism evidence="2 3">
    <name type="scientific">Steinernema carpocapsae</name>
    <name type="common">Entomopathogenic nematode</name>
    <dbReference type="NCBI Taxonomy" id="34508"/>
    <lineage>
        <taxon>Eukaryota</taxon>
        <taxon>Metazoa</taxon>
        <taxon>Ecdysozoa</taxon>
        <taxon>Nematoda</taxon>
        <taxon>Chromadorea</taxon>
        <taxon>Rhabditida</taxon>
        <taxon>Tylenchina</taxon>
        <taxon>Panagrolaimomorpha</taxon>
        <taxon>Strongyloidoidea</taxon>
        <taxon>Steinernematidae</taxon>
        <taxon>Steinernema</taxon>
    </lineage>
</organism>
<comment type="caution">
    <text evidence="2">The sequence shown here is derived from an EMBL/GenBank/DDBJ whole genome shotgun (WGS) entry which is preliminary data.</text>
</comment>
<reference evidence="2 3" key="1">
    <citation type="journal article" date="2015" name="Genome Biol.">
        <title>Comparative genomics of Steinernema reveals deeply conserved gene regulatory networks.</title>
        <authorList>
            <person name="Dillman A.R."/>
            <person name="Macchietto M."/>
            <person name="Porter C.F."/>
            <person name="Rogers A."/>
            <person name="Williams B."/>
            <person name="Antoshechkin I."/>
            <person name="Lee M.M."/>
            <person name="Goodwin Z."/>
            <person name="Lu X."/>
            <person name="Lewis E.E."/>
            <person name="Goodrich-Blair H."/>
            <person name="Stock S.P."/>
            <person name="Adams B.J."/>
            <person name="Sternberg P.W."/>
            <person name="Mortazavi A."/>
        </authorList>
    </citation>
    <scope>NUCLEOTIDE SEQUENCE [LARGE SCALE GENOMIC DNA]</scope>
    <source>
        <strain evidence="2 3">ALL</strain>
    </source>
</reference>
<dbReference type="InterPro" id="IPR039683">
    <property type="entry name" value="Lsm12-like"/>
</dbReference>
<dbReference type="EMBL" id="AZBU02000014">
    <property type="protein sequence ID" value="TKR57986.1"/>
    <property type="molecule type" value="Genomic_DNA"/>
</dbReference>
<dbReference type="OrthoDB" id="1057137at2759"/>
<dbReference type="InterPro" id="IPR048478">
    <property type="entry name" value="LSM12_LSM"/>
</dbReference>
<dbReference type="AlphaFoldDB" id="A0A4U5LPX2"/>
<dbReference type="Pfam" id="PF09793">
    <property type="entry name" value="AD"/>
    <property type="match status" value="1"/>
</dbReference>
<feature type="domain" description="AD" evidence="1">
    <location>
        <begin position="102"/>
        <end position="201"/>
    </location>
</feature>
<evidence type="ECO:0000259" key="1">
    <source>
        <dbReference type="PROSITE" id="PS52001"/>
    </source>
</evidence>
<dbReference type="SMART" id="SM00995">
    <property type="entry name" value="AD"/>
    <property type="match status" value="1"/>
</dbReference>
<dbReference type="STRING" id="34508.A0A4U5LPX2"/>
<dbReference type="PANTHER" id="PTHR13542">
    <property type="entry name" value="LSM12 HOMOLOG"/>
    <property type="match status" value="1"/>
</dbReference>
<keyword evidence="3" id="KW-1185">Reference proteome</keyword>
<accession>A0A4U5LPX2</accession>
<dbReference type="Proteomes" id="UP000298663">
    <property type="component" value="Unassembled WGS sequence"/>
</dbReference>
<sequence length="225" mass="24900">MVGVMDGPNGPFRHTSAQLYDEPGSVNEMVFPTGSVVEGTTALGQKIKGEVLGFDQQRKLLIIRDNETGSKSVMRFLNLEMINENFKITENRSPDFVPLGHGRSSAEQLDERIRKAVDKRDSSALQCEVPIEGQRAFIALRKTLDQVEWNMDKIDVFDGKISVEPPYNQEGVKLLHEANPNNLRAVEQIKLILGKPHVPTPLSSLLKLKSDAVDSSAASADHPEN</sequence>
<proteinExistence type="predicted"/>
<name>A0A4U5LPX2_STECR</name>
<evidence type="ECO:0000313" key="2">
    <source>
        <dbReference type="EMBL" id="TKR57986.1"/>
    </source>
</evidence>
<dbReference type="Pfam" id="PF21166">
    <property type="entry name" value="LSM12_LSM"/>
    <property type="match status" value="1"/>
</dbReference>
<dbReference type="PROSITE" id="PS52001">
    <property type="entry name" value="AD"/>
    <property type="match status" value="1"/>
</dbReference>
<dbReference type="InterPro" id="IPR019181">
    <property type="entry name" value="LSM12_ABD"/>
</dbReference>
<gene>
    <name evidence="2" type="ORF">L596_030616</name>
</gene>
<reference evidence="2 3" key="2">
    <citation type="journal article" date="2019" name="G3 (Bethesda)">
        <title>Hybrid Assembly of the Genome of the Entomopathogenic Nematode Steinernema carpocapsae Identifies the X-Chromosome.</title>
        <authorList>
            <person name="Serra L."/>
            <person name="Macchietto M."/>
            <person name="Macias-Munoz A."/>
            <person name="McGill C.J."/>
            <person name="Rodriguez I.M."/>
            <person name="Rodriguez B."/>
            <person name="Murad R."/>
            <person name="Mortazavi A."/>
        </authorList>
    </citation>
    <scope>NUCLEOTIDE SEQUENCE [LARGE SCALE GENOMIC DNA]</scope>
    <source>
        <strain evidence="2 3">ALL</strain>
    </source>
</reference>
<dbReference type="InterPro" id="IPR047574">
    <property type="entry name" value="AD"/>
</dbReference>